<keyword evidence="3 4" id="KW-0408">Iron</keyword>
<dbReference type="Proteomes" id="UP000008631">
    <property type="component" value="Chromosome"/>
</dbReference>
<dbReference type="STRING" id="575540.Isop_0867"/>
<dbReference type="GO" id="GO:0009055">
    <property type="term" value="F:electron transfer activity"/>
    <property type="evidence" value="ECO:0007669"/>
    <property type="project" value="InterPro"/>
</dbReference>
<feature type="region of interest" description="Disordered" evidence="6">
    <location>
        <begin position="708"/>
        <end position="737"/>
    </location>
</feature>
<dbReference type="Pfam" id="PF13442">
    <property type="entry name" value="Cytochrome_CBB3"/>
    <property type="match status" value="1"/>
</dbReference>
<dbReference type="PANTHER" id="PTHR35008:SF8">
    <property type="entry name" value="ALCOHOL DEHYDROGENASE CYTOCHROME C SUBUNIT"/>
    <property type="match status" value="1"/>
</dbReference>
<evidence type="ECO:0000313" key="9">
    <source>
        <dbReference type="Proteomes" id="UP000008631"/>
    </source>
</evidence>
<dbReference type="InParanoid" id="E8R2H2"/>
<reference key="1">
    <citation type="submission" date="2010-11" db="EMBL/GenBank/DDBJ databases">
        <title>The complete sequence of chromosome of Isophaera pallida ATCC 43644.</title>
        <authorList>
            <consortium name="US DOE Joint Genome Institute (JGI-PGF)"/>
            <person name="Lucas S."/>
            <person name="Copeland A."/>
            <person name="Lapidus A."/>
            <person name="Bruce D."/>
            <person name="Goodwin L."/>
            <person name="Pitluck S."/>
            <person name="Kyrpides N."/>
            <person name="Mavromatis K."/>
            <person name="Pagani I."/>
            <person name="Ivanova N."/>
            <person name="Saunders E."/>
            <person name="Brettin T."/>
            <person name="Detter J.C."/>
            <person name="Han C."/>
            <person name="Tapia R."/>
            <person name="Land M."/>
            <person name="Hauser L."/>
            <person name="Markowitz V."/>
            <person name="Cheng J.-F."/>
            <person name="Hugenholtz P."/>
            <person name="Woyke T."/>
            <person name="Wu D."/>
            <person name="Eisen J.A."/>
        </authorList>
    </citation>
    <scope>NUCLEOTIDE SEQUENCE</scope>
    <source>
        <strain>ATCC 43644</strain>
    </source>
</reference>
<dbReference type="PROSITE" id="PS51007">
    <property type="entry name" value="CYTC"/>
    <property type="match status" value="1"/>
</dbReference>
<dbReference type="GO" id="GO:0046872">
    <property type="term" value="F:metal ion binding"/>
    <property type="evidence" value="ECO:0007669"/>
    <property type="project" value="UniProtKB-KW"/>
</dbReference>
<dbReference type="Gene3D" id="1.10.760.10">
    <property type="entry name" value="Cytochrome c-like domain"/>
    <property type="match status" value="1"/>
</dbReference>
<evidence type="ECO:0000256" key="1">
    <source>
        <dbReference type="ARBA" id="ARBA00022617"/>
    </source>
</evidence>
<keyword evidence="5" id="KW-0175">Coiled coil</keyword>
<dbReference type="EMBL" id="CP002353">
    <property type="protein sequence ID" value="ADV61457.1"/>
    <property type="molecule type" value="Genomic_DNA"/>
</dbReference>
<name>E8R2H2_ISOPI</name>
<keyword evidence="9" id="KW-1185">Reference proteome</keyword>
<feature type="compositionally biased region" description="Basic and acidic residues" evidence="6">
    <location>
        <begin position="708"/>
        <end position="722"/>
    </location>
</feature>
<evidence type="ECO:0000256" key="5">
    <source>
        <dbReference type="SAM" id="Coils"/>
    </source>
</evidence>
<protein>
    <submittedName>
        <fullName evidence="8">Cytochrome c class I</fullName>
    </submittedName>
</protein>
<keyword evidence="2 4" id="KW-0479">Metal-binding</keyword>
<proteinExistence type="predicted"/>
<dbReference type="InterPro" id="IPR051459">
    <property type="entry name" value="Cytochrome_c-type_DH"/>
</dbReference>
<organism evidence="8 9">
    <name type="scientific">Isosphaera pallida (strain ATCC 43644 / DSM 9630 / IS1B)</name>
    <dbReference type="NCBI Taxonomy" id="575540"/>
    <lineage>
        <taxon>Bacteria</taxon>
        <taxon>Pseudomonadati</taxon>
        <taxon>Planctomycetota</taxon>
        <taxon>Planctomycetia</taxon>
        <taxon>Isosphaerales</taxon>
        <taxon>Isosphaeraceae</taxon>
        <taxon>Isosphaera</taxon>
    </lineage>
</organism>
<evidence type="ECO:0000256" key="3">
    <source>
        <dbReference type="ARBA" id="ARBA00023004"/>
    </source>
</evidence>
<dbReference type="OrthoDB" id="9808312at2"/>
<dbReference type="eggNOG" id="COG2010">
    <property type="taxonomic scope" value="Bacteria"/>
</dbReference>
<evidence type="ECO:0000256" key="6">
    <source>
        <dbReference type="SAM" id="MobiDB-lite"/>
    </source>
</evidence>
<evidence type="ECO:0000313" key="8">
    <source>
        <dbReference type="EMBL" id="ADV61457.1"/>
    </source>
</evidence>
<reference evidence="8 9" key="2">
    <citation type="journal article" date="2011" name="Stand. Genomic Sci.">
        <title>Complete genome sequence of Isosphaera pallida type strain (IS1B).</title>
        <authorList>
            <consortium name="US DOE Joint Genome Institute (JGI-PGF)"/>
            <person name="Goker M."/>
            <person name="Cleland D."/>
            <person name="Saunders E."/>
            <person name="Lapidus A."/>
            <person name="Nolan M."/>
            <person name="Lucas S."/>
            <person name="Hammon N."/>
            <person name="Deshpande S."/>
            <person name="Cheng J.F."/>
            <person name="Tapia R."/>
            <person name="Han C."/>
            <person name="Goodwin L."/>
            <person name="Pitluck S."/>
            <person name="Liolios K."/>
            <person name="Pagani I."/>
            <person name="Ivanova N."/>
            <person name="Mavromatis K."/>
            <person name="Pati A."/>
            <person name="Chen A."/>
            <person name="Palaniappan K."/>
            <person name="Land M."/>
            <person name="Hauser L."/>
            <person name="Chang Y.J."/>
            <person name="Jeffries C.D."/>
            <person name="Detter J.C."/>
            <person name="Beck B."/>
            <person name="Woyke T."/>
            <person name="Bristow J."/>
            <person name="Eisen J.A."/>
            <person name="Markowitz V."/>
            <person name="Hugenholtz P."/>
            <person name="Kyrpides N.C."/>
            <person name="Klenk H.P."/>
        </authorList>
    </citation>
    <scope>NUCLEOTIDE SEQUENCE [LARGE SCALE GENOMIC DNA]</scope>
    <source>
        <strain evidence="9">ATCC 43644 / DSM 9630 / IS1B</strain>
    </source>
</reference>
<keyword evidence="1 4" id="KW-0349">Heme</keyword>
<dbReference type="GO" id="GO:0020037">
    <property type="term" value="F:heme binding"/>
    <property type="evidence" value="ECO:0007669"/>
    <property type="project" value="InterPro"/>
</dbReference>
<dbReference type="HOGENOM" id="CLU_376329_0_0_0"/>
<dbReference type="InterPro" id="IPR009056">
    <property type="entry name" value="Cyt_c-like_dom"/>
</dbReference>
<dbReference type="SUPFAM" id="SSF46626">
    <property type="entry name" value="Cytochrome c"/>
    <property type="match status" value="2"/>
</dbReference>
<dbReference type="KEGG" id="ipa:Isop_0867"/>
<feature type="compositionally biased region" description="Low complexity" evidence="6">
    <location>
        <begin position="727"/>
        <end position="737"/>
    </location>
</feature>
<evidence type="ECO:0000256" key="2">
    <source>
        <dbReference type="ARBA" id="ARBA00022723"/>
    </source>
</evidence>
<evidence type="ECO:0000259" key="7">
    <source>
        <dbReference type="PROSITE" id="PS51007"/>
    </source>
</evidence>
<feature type="coiled-coil region" evidence="5">
    <location>
        <begin position="555"/>
        <end position="601"/>
    </location>
</feature>
<dbReference type="InterPro" id="IPR036909">
    <property type="entry name" value="Cyt_c-like_dom_sf"/>
</dbReference>
<dbReference type="AlphaFoldDB" id="E8R2H2"/>
<feature type="domain" description="Cytochrome c" evidence="7">
    <location>
        <begin position="199"/>
        <end position="293"/>
    </location>
</feature>
<accession>E8R2H2</accession>
<evidence type="ECO:0000256" key="4">
    <source>
        <dbReference type="PROSITE-ProRule" id="PRU00433"/>
    </source>
</evidence>
<sequence>MDASAPPPGRSIPKLIPPFDSAPLLTVTVEPVDGLIRLRIVRMFDMIPRRNGRLNPSQPRVAALNEIRARSPHVGGSISVGILACRGGCDVTRRVPLSLFLWICLLTLVGCGESGRLRYSESPRYAQLGDQRVNLKAKVKTAVDELFGAAPNQILVPEGSSLVGERGTGIRAAGIYLAGLTKTETGELASIHEQSKDDPAIKGGYALYRRHCLHCHGVSGDGNGPTAPFLYPKPRDFRPGVYKFTSTNGVKPTRADLYKTIKEGLHGTSMPSFDALMTDDEIQQVIDYTLYLSIRGETEAKLIQEAQLSVADMLEPGQDVAADANLVDLFEEAGSSLVPKELPAQIAQEWFETDQNVTRPVVSRPGITAASIERGRDLYFSVGCNACHGDLGDSGGESFLDQEMYNAIVFARQPVHVAAVKRFAEERTRKTQAEETALRLVRLGSNRHRALESLRANPALQPYADEAVDHALQAKAQGKLDSQSGHSPFRPELQSAVEVAKFLVENDIALKYVFDPVGWTAAPRNFNPQQGSPILTTEQLRGLETFRAELTLAAAENRDEARAQIEAKMNEARQRNQAEPSDETQAALEEALAELKRWENAPATIDRVLSWIPELRDPGFQAYFVNALTKWSYSRDEVWFNPIRPANLRKGVYKGGRRPYDLWLRIANGIQPVKMPGYLGEGEGKLNQEQIWDVVNFVLALPSNTGLLDHHQPPAPHRHSDSEMEPAAGAAIAARHE</sequence>
<dbReference type="PANTHER" id="PTHR35008">
    <property type="entry name" value="BLL4482 PROTEIN-RELATED"/>
    <property type="match status" value="1"/>
</dbReference>
<gene>
    <name evidence="8" type="ordered locus">Isop_0867</name>
</gene>